<dbReference type="Proteomes" id="UP000193925">
    <property type="component" value="Chromosome AFERRI"/>
</dbReference>
<protein>
    <submittedName>
        <fullName evidence="3">DNA binding protein, excisionase family</fullName>
    </submittedName>
</protein>
<dbReference type="EMBL" id="LT841305">
    <property type="protein sequence ID" value="SMH64911.1"/>
    <property type="molecule type" value="Genomic_DNA"/>
</dbReference>
<name>A0A060URN7_9PROT</name>
<dbReference type="EMBL" id="CCCS020000017">
    <property type="protein sequence ID" value="CDQ09239.1"/>
    <property type="molecule type" value="Genomic_DNA"/>
</dbReference>
<dbReference type="Pfam" id="PF12728">
    <property type="entry name" value="HTH_17"/>
    <property type="match status" value="1"/>
</dbReference>
<evidence type="ECO:0000259" key="2">
    <source>
        <dbReference type="Pfam" id="PF12728"/>
    </source>
</evidence>
<proteinExistence type="predicted"/>
<sequence>MIVYMKECSMEQAHCHITLDLQAAADFLKMSTEEVRSRAARGLIPAAKPGKQWVFIEEDLASYLRSLYAYGRRAAPSREQEATICSGNVVTLGGLTLHHRTGSALDAALAQRTKRKPRNSTTASKRKPGGK</sequence>
<feature type="compositionally biased region" description="Basic residues" evidence="1">
    <location>
        <begin position="112"/>
        <end position="131"/>
    </location>
</feature>
<reference evidence="3" key="2">
    <citation type="submission" date="2014-07" db="EMBL/GenBank/DDBJ databases">
        <title>Initial genome analysis of the psychrotolerant acidophile Acidithiobacillus ferrivorans CF27: insights into iron and sulfur oxidation pathways and into biofilm formation.</title>
        <authorList>
            <person name="Talla E."/>
            <person name="Hedrich S."/>
            <person name="Mangenot S."/>
            <person name="Ji B."/>
            <person name="Johnson D.B."/>
            <person name="Barbe V."/>
            <person name="Bonnefoy V."/>
        </authorList>
    </citation>
    <scope>NUCLEOTIDE SEQUENCE [LARGE SCALE GENOMIC DNA]</scope>
    <source>
        <strain evidence="3">CF27</strain>
    </source>
</reference>
<accession>A0A060URN7</accession>
<reference evidence="3" key="1">
    <citation type="submission" date="2014-03" db="EMBL/GenBank/DDBJ databases">
        <authorList>
            <person name="Genoscope - CEA"/>
        </authorList>
    </citation>
    <scope>NUCLEOTIDE SEQUENCE [LARGE SCALE GENOMIC DNA]</scope>
    <source>
        <strain evidence="3">CF27</strain>
    </source>
</reference>
<evidence type="ECO:0000256" key="1">
    <source>
        <dbReference type="SAM" id="MobiDB-lite"/>
    </source>
</evidence>
<evidence type="ECO:0000313" key="4">
    <source>
        <dbReference type="EMBL" id="SMH64911.1"/>
    </source>
</evidence>
<reference evidence="4 5" key="3">
    <citation type="submission" date="2017-03" db="EMBL/GenBank/DDBJ databases">
        <authorList>
            <person name="Regsiter A."/>
            <person name="William W."/>
        </authorList>
    </citation>
    <scope>NUCLEOTIDE SEQUENCE [LARGE SCALE GENOMIC DNA]</scope>
    <source>
        <strain evidence="4">PRJEB5721</strain>
    </source>
</reference>
<gene>
    <name evidence="4" type="ORF">AFERRI_10945</name>
    <name evidence="3" type="ORF">AFERRI_240073</name>
</gene>
<dbReference type="AlphaFoldDB" id="A0A060URN7"/>
<evidence type="ECO:0000313" key="3">
    <source>
        <dbReference type="EMBL" id="CDQ09239.1"/>
    </source>
</evidence>
<feature type="domain" description="Helix-turn-helix" evidence="2">
    <location>
        <begin position="19"/>
        <end position="66"/>
    </location>
</feature>
<feature type="region of interest" description="Disordered" evidence="1">
    <location>
        <begin position="108"/>
        <end position="131"/>
    </location>
</feature>
<keyword evidence="5" id="KW-1185">Reference proteome</keyword>
<organism evidence="3">
    <name type="scientific">Acidithiobacillus ferrivorans</name>
    <dbReference type="NCBI Taxonomy" id="160808"/>
    <lineage>
        <taxon>Bacteria</taxon>
        <taxon>Pseudomonadati</taxon>
        <taxon>Pseudomonadota</taxon>
        <taxon>Acidithiobacillia</taxon>
        <taxon>Acidithiobacillales</taxon>
        <taxon>Acidithiobacillaceae</taxon>
        <taxon>Acidithiobacillus</taxon>
    </lineage>
</organism>
<evidence type="ECO:0000313" key="5">
    <source>
        <dbReference type="Proteomes" id="UP000193925"/>
    </source>
</evidence>
<dbReference type="InterPro" id="IPR041657">
    <property type="entry name" value="HTH_17"/>
</dbReference>